<dbReference type="InterPro" id="IPR027417">
    <property type="entry name" value="P-loop_NTPase"/>
</dbReference>
<dbReference type="GO" id="GO:0006220">
    <property type="term" value="P:pyrimidine nucleotide metabolic process"/>
    <property type="evidence" value="ECO:0007669"/>
    <property type="project" value="UniProtKB-UniRule"/>
</dbReference>
<evidence type="ECO:0000256" key="6">
    <source>
        <dbReference type="ARBA" id="ARBA00047615"/>
    </source>
</evidence>
<dbReference type="GO" id="GO:0005524">
    <property type="term" value="F:ATP binding"/>
    <property type="evidence" value="ECO:0007669"/>
    <property type="project" value="UniProtKB-UniRule"/>
</dbReference>
<dbReference type="GO" id="GO:0036430">
    <property type="term" value="F:CMP kinase activity"/>
    <property type="evidence" value="ECO:0007669"/>
    <property type="project" value="RHEA"/>
</dbReference>
<dbReference type="PATRIC" id="fig|914150.5.peg.1445"/>
<keyword evidence="2 8" id="KW-0808">Transferase</keyword>
<dbReference type="KEGG" id="kge:TQ33_1428"/>
<evidence type="ECO:0000256" key="5">
    <source>
        <dbReference type="ARBA" id="ARBA00022840"/>
    </source>
</evidence>
<feature type="domain" description="Cytidylate kinase" evidence="9">
    <location>
        <begin position="12"/>
        <end position="224"/>
    </location>
</feature>
<evidence type="ECO:0000256" key="1">
    <source>
        <dbReference type="ARBA" id="ARBA00009427"/>
    </source>
</evidence>
<dbReference type="RefSeq" id="WP_046561456.1">
    <property type="nucleotide sequence ID" value="NZ_CP010975.1"/>
</dbReference>
<evidence type="ECO:0000313" key="11">
    <source>
        <dbReference type="Proteomes" id="UP000034071"/>
    </source>
</evidence>
<evidence type="ECO:0000256" key="3">
    <source>
        <dbReference type="ARBA" id="ARBA00022741"/>
    </source>
</evidence>
<name>A0A0F6TRD2_9GAMM</name>
<dbReference type="STRING" id="914150.TQ33_1428"/>
<dbReference type="Gene3D" id="3.40.50.300">
    <property type="entry name" value="P-loop containing nucleotide triphosphate hydrolases"/>
    <property type="match status" value="1"/>
</dbReference>
<evidence type="ECO:0000259" key="9">
    <source>
        <dbReference type="Pfam" id="PF02224"/>
    </source>
</evidence>
<sequence length="230" mass="24812">MSNDTIVSAPVITVDGPSGSGKGTISQIVATKLGYHLLDSGALYRLTALSVIKNNIDITDVDAVSKAALALDVVFEPQVDGEQKVLLKGEDVGVQLRLDETSAMASQVAAIPEVREALLVRQKQFRQEPGLVADGRDMGTVVFPDAEHKVFLTASPEIRAERRHKQLIEKGVDANISHLLKSIIDRDERDRTRTVAPLVPAEGAVVIDSSNLTIDEVVQQILDFIGFSGH</sequence>
<comment type="catalytic activity">
    <reaction evidence="7 8">
        <text>CMP + ATP = CDP + ADP</text>
        <dbReference type="Rhea" id="RHEA:11600"/>
        <dbReference type="ChEBI" id="CHEBI:30616"/>
        <dbReference type="ChEBI" id="CHEBI:58069"/>
        <dbReference type="ChEBI" id="CHEBI:60377"/>
        <dbReference type="ChEBI" id="CHEBI:456216"/>
        <dbReference type="EC" id="2.7.4.25"/>
    </reaction>
</comment>
<dbReference type="HOGENOM" id="CLU_079959_0_2_6"/>
<evidence type="ECO:0000256" key="8">
    <source>
        <dbReference type="HAMAP-Rule" id="MF_00238"/>
    </source>
</evidence>
<dbReference type="InterPro" id="IPR003136">
    <property type="entry name" value="Cytidylate_kin"/>
</dbReference>
<dbReference type="AlphaFoldDB" id="A0A0F6TRD2"/>
<dbReference type="EC" id="2.7.4.25" evidence="8"/>
<accession>A0A0F6TRD2</accession>
<organism evidence="10 11">
    <name type="scientific">Kangiella geojedonensis</name>
    <dbReference type="NCBI Taxonomy" id="914150"/>
    <lineage>
        <taxon>Bacteria</taxon>
        <taxon>Pseudomonadati</taxon>
        <taxon>Pseudomonadota</taxon>
        <taxon>Gammaproteobacteria</taxon>
        <taxon>Kangiellales</taxon>
        <taxon>Kangiellaceae</taxon>
        <taxon>Kangiella</taxon>
    </lineage>
</organism>
<proteinExistence type="inferred from homology"/>
<keyword evidence="8" id="KW-0963">Cytoplasm</keyword>
<dbReference type="Proteomes" id="UP000034071">
    <property type="component" value="Chromosome"/>
</dbReference>
<comment type="similarity">
    <text evidence="1 8">Belongs to the cytidylate kinase family. Type 1 subfamily.</text>
</comment>
<evidence type="ECO:0000256" key="2">
    <source>
        <dbReference type="ARBA" id="ARBA00022679"/>
    </source>
</evidence>
<evidence type="ECO:0000313" key="10">
    <source>
        <dbReference type="EMBL" id="AKE52377.1"/>
    </source>
</evidence>
<dbReference type="SUPFAM" id="SSF52540">
    <property type="entry name" value="P-loop containing nucleoside triphosphate hydrolases"/>
    <property type="match status" value="1"/>
</dbReference>
<keyword evidence="11" id="KW-1185">Reference proteome</keyword>
<dbReference type="GO" id="GO:0036431">
    <property type="term" value="F:dCMP kinase activity"/>
    <property type="evidence" value="ECO:0007669"/>
    <property type="project" value="InterPro"/>
</dbReference>
<dbReference type="Pfam" id="PF02224">
    <property type="entry name" value="Cytidylate_kin"/>
    <property type="match status" value="1"/>
</dbReference>
<protein>
    <recommendedName>
        <fullName evidence="8">Cytidylate kinase</fullName>
        <shortName evidence="8">CK</shortName>
        <ecNumber evidence="8">2.7.4.25</ecNumber>
    </recommendedName>
    <alternativeName>
        <fullName evidence="8">Cytidine monophosphate kinase</fullName>
        <shortName evidence="8">CMP kinase</shortName>
    </alternativeName>
</protein>
<keyword evidence="3 8" id="KW-0547">Nucleotide-binding</keyword>
<dbReference type="OrthoDB" id="9807434at2"/>
<comment type="catalytic activity">
    <reaction evidence="6 8">
        <text>dCMP + ATP = dCDP + ADP</text>
        <dbReference type="Rhea" id="RHEA:25094"/>
        <dbReference type="ChEBI" id="CHEBI:30616"/>
        <dbReference type="ChEBI" id="CHEBI:57566"/>
        <dbReference type="ChEBI" id="CHEBI:58593"/>
        <dbReference type="ChEBI" id="CHEBI:456216"/>
        <dbReference type="EC" id="2.7.4.25"/>
    </reaction>
</comment>
<dbReference type="InterPro" id="IPR011994">
    <property type="entry name" value="Cytidylate_kinase_dom"/>
</dbReference>
<dbReference type="EMBL" id="CP010975">
    <property type="protein sequence ID" value="AKE52377.1"/>
    <property type="molecule type" value="Genomic_DNA"/>
</dbReference>
<feature type="binding site" evidence="8">
    <location>
        <begin position="16"/>
        <end position="24"/>
    </location>
    <ligand>
        <name>ATP</name>
        <dbReference type="ChEBI" id="CHEBI:30616"/>
    </ligand>
</feature>
<evidence type="ECO:0000256" key="4">
    <source>
        <dbReference type="ARBA" id="ARBA00022777"/>
    </source>
</evidence>
<reference evidence="10 11" key="1">
    <citation type="submission" date="2015-02" db="EMBL/GenBank/DDBJ databases">
        <title>Complete genome sequence of Kangiella geojedonensis strain YCS-5T.</title>
        <authorList>
            <person name="Kim K.M."/>
        </authorList>
    </citation>
    <scope>NUCLEOTIDE SEQUENCE [LARGE SCALE GENOMIC DNA]</scope>
    <source>
        <strain evidence="10 11">YCS-5</strain>
    </source>
</reference>
<comment type="subcellular location">
    <subcellularLocation>
        <location evidence="8">Cytoplasm</location>
    </subcellularLocation>
</comment>
<dbReference type="GO" id="GO:0005737">
    <property type="term" value="C:cytoplasm"/>
    <property type="evidence" value="ECO:0007669"/>
    <property type="project" value="UniProtKB-SubCell"/>
</dbReference>
<gene>
    <name evidence="8" type="primary">cmk</name>
    <name evidence="10" type="ORF">TQ33_1428</name>
</gene>
<dbReference type="CDD" id="cd02020">
    <property type="entry name" value="CMPK"/>
    <property type="match status" value="1"/>
</dbReference>
<keyword evidence="5 8" id="KW-0067">ATP-binding</keyword>
<keyword evidence="4 8" id="KW-0418">Kinase</keyword>
<dbReference type="NCBIfam" id="TIGR00017">
    <property type="entry name" value="cmk"/>
    <property type="match status" value="1"/>
</dbReference>
<evidence type="ECO:0000256" key="7">
    <source>
        <dbReference type="ARBA" id="ARBA00048478"/>
    </source>
</evidence>
<dbReference type="HAMAP" id="MF_00238">
    <property type="entry name" value="Cytidyl_kinase_type1"/>
    <property type="match status" value="1"/>
</dbReference>